<evidence type="ECO:0000313" key="5">
    <source>
        <dbReference type="Proteomes" id="UP001370490"/>
    </source>
</evidence>
<evidence type="ECO:0000313" key="4">
    <source>
        <dbReference type="EMBL" id="KAK6930300.1"/>
    </source>
</evidence>
<organism evidence="4 5">
    <name type="scientific">Dillenia turbinata</name>
    <dbReference type="NCBI Taxonomy" id="194707"/>
    <lineage>
        <taxon>Eukaryota</taxon>
        <taxon>Viridiplantae</taxon>
        <taxon>Streptophyta</taxon>
        <taxon>Embryophyta</taxon>
        <taxon>Tracheophyta</taxon>
        <taxon>Spermatophyta</taxon>
        <taxon>Magnoliopsida</taxon>
        <taxon>eudicotyledons</taxon>
        <taxon>Gunneridae</taxon>
        <taxon>Pentapetalae</taxon>
        <taxon>Dilleniales</taxon>
        <taxon>Dilleniaceae</taxon>
        <taxon>Dillenia</taxon>
    </lineage>
</organism>
<evidence type="ECO:0000256" key="2">
    <source>
        <dbReference type="ARBA" id="ARBA00022837"/>
    </source>
</evidence>
<keyword evidence="2" id="KW-0106">Calcium</keyword>
<dbReference type="PROSITE" id="PS00018">
    <property type="entry name" value="EF_HAND_1"/>
    <property type="match status" value="3"/>
</dbReference>
<dbReference type="PRINTS" id="PR01697">
    <property type="entry name" value="PARVALBUMIN"/>
</dbReference>
<feature type="domain" description="EF-hand" evidence="3">
    <location>
        <begin position="43"/>
        <end position="70"/>
    </location>
</feature>
<dbReference type="AlphaFoldDB" id="A0AAN8ZCX1"/>
<feature type="domain" description="EF-hand" evidence="3">
    <location>
        <begin position="74"/>
        <end position="109"/>
    </location>
</feature>
<dbReference type="SMART" id="SM00054">
    <property type="entry name" value="EFh"/>
    <property type="match status" value="3"/>
</dbReference>
<comment type="caution">
    <text evidence="4">The sequence shown here is derived from an EMBL/GenBank/DDBJ whole genome shotgun (WGS) entry which is preliminary data.</text>
</comment>
<dbReference type="InterPro" id="IPR011992">
    <property type="entry name" value="EF-hand-dom_pair"/>
</dbReference>
<evidence type="ECO:0000256" key="1">
    <source>
        <dbReference type="ARBA" id="ARBA00022737"/>
    </source>
</evidence>
<name>A0AAN8ZCX1_9MAGN</name>
<dbReference type="Gene3D" id="1.10.238.10">
    <property type="entry name" value="EF-hand"/>
    <property type="match status" value="2"/>
</dbReference>
<dbReference type="GO" id="GO:0005509">
    <property type="term" value="F:calcium ion binding"/>
    <property type="evidence" value="ECO:0007669"/>
    <property type="project" value="InterPro"/>
</dbReference>
<keyword evidence="5" id="KW-1185">Reference proteome</keyword>
<dbReference type="InterPro" id="IPR050145">
    <property type="entry name" value="Centrin_CML-like"/>
</dbReference>
<dbReference type="CDD" id="cd00051">
    <property type="entry name" value="EFh"/>
    <property type="match status" value="1"/>
</dbReference>
<proteinExistence type="predicted"/>
<dbReference type="Proteomes" id="UP001370490">
    <property type="component" value="Unassembled WGS sequence"/>
</dbReference>
<dbReference type="PANTHER" id="PTHR23050">
    <property type="entry name" value="CALCIUM BINDING PROTEIN"/>
    <property type="match status" value="1"/>
</dbReference>
<gene>
    <name evidence="4" type="ORF">RJ641_004394</name>
</gene>
<dbReference type="EMBL" id="JBAMMX010000012">
    <property type="protein sequence ID" value="KAK6930300.1"/>
    <property type="molecule type" value="Genomic_DNA"/>
</dbReference>
<dbReference type="PROSITE" id="PS50222">
    <property type="entry name" value="EF_HAND_2"/>
    <property type="match status" value="3"/>
</dbReference>
<accession>A0AAN8ZCX1</accession>
<reference evidence="4 5" key="1">
    <citation type="submission" date="2023-12" db="EMBL/GenBank/DDBJ databases">
        <title>A high-quality genome assembly for Dillenia turbinata (Dilleniales).</title>
        <authorList>
            <person name="Chanderbali A."/>
        </authorList>
    </citation>
    <scope>NUCLEOTIDE SEQUENCE [LARGE SCALE GENOMIC DNA]</scope>
    <source>
        <strain evidence="4">LSX21</strain>
        <tissue evidence="4">Leaf</tissue>
    </source>
</reference>
<protein>
    <submittedName>
        <fullName evidence="4">EF-hand domain</fullName>
    </submittedName>
</protein>
<dbReference type="InterPro" id="IPR002048">
    <property type="entry name" value="EF_hand_dom"/>
</dbReference>
<dbReference type="GO" id="GO:0043226">
    <property type="term" value="C:organelle"/>
    <property type="evidence" value="ECO:0007669"/>
    <property type="project" value="UniProtKB-ARBA"/>
</dbReference>
<sequence length="145" mass="16358">MAPNSQFRQAFDVLDTDRDGKISREDLRRFYGNGMDEDTIGTMMSVADQNKDGFVEYDEFERVLDCNTKKKNSRRGGVMEDAFRVMDRDGDGKVSADDLTSYMKWAGFSASDEDIKAMIRLGGGNLNDGVSFDMFLKILAIDYAE</sequence>
<dbReference type="InterPro" id="IPR018247">
    <property type="entry name" value="EF_Hand_1_Ca_BS"/>
</dbReference>
<dbReference type="SUPFAM" id="SSF47473">
    <property type="entry name" value="EF-hand"/>
    <property type="match status" value="1"/>
</dbReference>
<dbReference type="FunFam" id="1.10.238.10:FF:000178">
    <property type="entry name" value="Calmodulin-2 A"/>
    <property type="match status" value="1"/>
</dbReference>
<dbReference type="Pfam" id="PF13499">
    <property type="entry name" value="EF-hand_7"/>
    <property type="match status" value="2"/>
</dbReference>
<keyword evidence="1" id="KW-0677">Repeat</keyword>
<evidence type="ECO:0000259" key="3">
    <source>
        <dbReference type="PROSITE" id="PS50222"/>
    </source>
</evidence>
<feature type="domain" description="EF-hand" evidence="3">
    <location>
        <begin position="2"/>
        <end position="37"/>
    </location>
</feature>